<proteinExistence type="predicted"/>
<reference evidence="1 2" key="1">
    <citation type="submission" date="2017-02" db="EMBL/GenBank/DDBJ databases">
        <authorList>
            <person name="Peterson S.W."/>
        </authorList>
    </citation>
    <scope>NUCLEOTIDE SEQUENCE [LARGE SCALE GENOMIC DNA]</scope>
    <source>
        <strain evidence="1 2">DSM 22335</strain>
    </source>
</reference>
<gene>
    <name evidence="1" type="ORF">SAMN04488132_103484</name>
</gene>
<evidence type="ECO:0000313" key="2">
    <source>
        <dbReference type="Proteomes" id="UP000190888"/>
    </source>
</evidence>
<dbReference type="Proteomes" id="UP000190888">
    <property type="component" value="Unassembled WGS sequence"/>
</dbReference>
<dbReference type="RefSeq" id="WP_139367052.1">
    <property type="nucleotide sequence ID" value="NZ_FUWH01000003.1"/>
</dbReference>
<keyword evidence="2" id="KW-1185">Reference proteome</keyword>
<accession>A0A1T4MP98</accession>
<organism evidence="1 2">
    <name type="scientific">Sediminibacterium ginsengisoli</name>
    <dbReference type="NCBI Taxonomy" id="413434"/>
    <lineage>
        <taxon>Bacteria</taxon>
        <taxon>Pseudomonadati</taxon>
        <taxon>Bacteroidota</taxon>
        <taxon>Chitinophagia</taxon>
        <taxon>Chitinophagales</taxon>
        <taxon>Chitinophagaceae</taxon>
        <taxon>Sediminibacterium</taxon>
    </lineage>
</organism>
<dbReference type="STRING" id="413434.SAMN04488132_103484"/>
<protein>
    <submittedName>
        <fullName evidence="1">Uncharacterized protein</fullName>
    </submittedName>
</protein>
<name>A0A1T4MP98_9BACT</name>
<sequence>MNLKAMMTGIFARGGLNGDGTRTYAGFFDDGNLIVNKGAIGIGTSSPFATLQATGASNLVPFKGNSTNYYGGGKNNSGEYGDAYGNGASYDPGNSNTYGGKTGAYFIGGNGGAYAGGAAGIIAIGGNAGVSGTDAWGGSGIYAKGDSMAMGLRDPFQGISMQET</sequence>
<dbReference type="AlphaFoldDB" id="A0A1T4MP98"/>
<dbReference type="EMBL" id="FUWH01000003">
    <property type="protein sequence ID" value="SJZ68548.1"/>
    <property type="molecule type" value="Genomic_DNA"/>
</dbReference>
<evidence type="ECO:0000313" key="1">
    <source>
        <dbReference type="EMBL" id="SJZ68548.1"/>
    </source>
</evidence>